<feature type="compositionally biased region" description="Basic and acidic residues" evidence="3">
    <location>
        <begin position="914"/>
        <end position="928"/>
    </location>
</feature>
<comment type="subcellular location">
    <subcellularLocation>
        <location evidence="1">Nucleus</location>
    </subcellularLocation>
</comment>
<dbReference type="InterPro" id="IPR011989">
    <property type="entry name" value="ARM-like"/>
</dbReference>
<evidence type="ECO:0000313" key="6">
    <source>
        <dbReference type="EMBL" id="KZT42961.1"/>
    </source>
</evidence>
<evidence type="ECO:0000259" key="4">
    <source>
        <dbReference type="Pfam" id="PF04802"/>
    </source>
</evidence>
<keyword evidence="7" id="KW-1185">Reference proteome</keyword>
<dbReference type="SUPFAM" id="SSF50729">
    <property type="entry name" value="PH domain-like"/>
    <property type="match status" value="1"/>
</dbReference>
<feature type="compositionally biased region" description="Polar residues" evidence="3">
    <location>
        <begin position="830"/>
        <end position="839"/>
    </location>
</feature>
<feature type="region of interest" description="Disordered" evidence="3">
    <location>
        <begin position="763"/>
        <end position="966"/>
    </location>
</feature>
<dbReference type="Gene3D" id="1.25.10.10">
    <property type="entry name" value="Leucine-rich Repeat Variant"/>
    <property type="match status" value="1"/>
</dbReference>
<sequence>MAHSPTHTLTHDQTATTTSPHNSPPYLPAINPNEIRLEEGDPSLLAAELEMDIDGISNDRVDLDELRRVKVYELVENKWTDRGTALCISKFDKDTEQAQLIAQSEDNPEDTILSFYIRGEDVYQRQQGTLIVWTESDGTDFALSFQDVEGCNDVWEFIESVQRSINGGSNQGGHHENDEQFSSSPPPDSGSITFESIVQESQLPTPQFGIMEHVERAIKYVGRNAALKDKLVEHIINTEYVRQMIDLALQAEDLEQLHDLHALYSCLQAILLLNDHTIFDHVTSDELFLGTCGILEYDPEFPNHKASYRDFLAHQAQFRQPVPFTDESVRKKIHQTYRLQYLKDVVLARAMEDSTFNVLNSCIIFNQIDLINHVQHDSTFMKDLVGLFDLSSRDKGKAKEPNGTPTSSDAEPKPNGESSSDHPNGIALDFPADADERRRHVILLIQQLCGMGKNIQLTTRLQLFRSLVEQGIVTPLQWALSQDRLMICTAGEILGVLLDHDTGGVRQHILNQVAKDPDGPTLLTALSSLLISHPDSAVKSLIADSLKSLLEIPLDQSEHVANIKSAVRQREDPTAEKFLDYAYTKGVIRSLIKPLSDIPEYKSLAEPKLSLSNEMSSVYFHLCELFCAFMLQHGFRSNHLLLDTVVAPRIASLLTTRDKHLRLVALRFLRLCLKQNNRNLSNHIMKHDIMVPILDLTAREAKRDNLLSSSCQEIFENMRRDNSKDLIHHIMTRHETKIRALADQPIVGPRFQAFIRRWEQNVEPPPTVEGDQKSSDASTSKKWGQGRGMEAEEEEWFNDSDEEEPPSPLWQNAQNQSPLVGKRKRLPKGGSSTNSNGRRNTALKLAGNKTAPLVDYDEDEENVSPTSPSIETARISLTLRNRTPAPIRLPTLEGEPDKSQARLTRSNSPEGSAEELKIPRLGEKRRREEDDDEMFERLAHKGKRQSLSGESDSDDPKPAMSGEEGTKKFKLKIASIALNSVGSDSTAGSEPGVKDGDGG</sequence>
<evidence type="ECO:0000256" key="3">
    <source>
        <dbReference type="SAM" id="MobiDB-lite"/>
    </source>
</evidence>
<feature type="compositionally biased region" description="Low complexity" evidence="3">
    <location>
        <begin position="1"/>
        <end position="18"/>
    </location>
</feature>
<dbReference type="Gene3D" id="2.30.29.30">
    <property type="entry name" value="Pleckstrin-homology domain (PH domain)/Phosphotyrosine-binding domain (PTB)"/>
    <property type="match status" value="1"/>
</dbReference>
<feature type="domain" description="PP4R3 EVH1-like" evidence="5">
    <location>
        <begin position="67"/>
        <end position="165"/>
    </location>
</feature>
<evidence type="ECO:0000256" key="2">
    <source>
        <dbReference type="ARBA" id="ARBA00023242"/>
    </source>
</evidence>
<dbReference type="InterPro" id="IPR011993">
    <property type="entry name" value="PH-like_dom_sf"/>
</dbReference>
<dbReference type="GO" id="GO:0072542">
    <property type="term" value="F:protein phosphatase activator activity"/>
    <property type="evidence" value="ECO:0007669"/>
    <property type="project" value="TreeGrafter"/>
</dbReference>
<dbReference type="InterPro" id="IPR006887">
    <property type="entry name" value="P4R3-like_central_dom"/>
</dbReference>
<dbReference type="Pfam" id="PF04802">
    <property type="entry name" value="PP4R3"/>
    <property type="match status" value="1"/>
</dbReference>
<dbReference type="OrthoDB" id="27483at2759"/>
<feature type="compositionally biased region" description="Polar residues" evidence="3">
    <location>
        <begin position="809"/>
        <end position="818"/>
    </location>
</feature>
<feature type="region of interest" description="Disordered" evidence="3">
    <location>
        <begin position="1"/>
        <end position="30"/>
    </location>
</feature>
<feature type="region of interest" description="Disordered" evidence="3">
    <location>
        <begin position="394"/>
        <end position="429"/>
    </location>
</feature>
<proteinExistence type="predicted"/>
<name>A0A166HQ60_9AGAM</name>
<feature type="domain" description="Serine/threonine-protein phosphatase 4 regulatory subunit 3-like central" evidence="4">
    <location>
        <begin position="214"/>
        <end position="760"/>
    </location>
</feature>
<keyword evidence="2" id="KW-0539">Nucleus</keyword>
<dbReference type="PANTHER" id="PTHR23318">
    <property type="entry name" value="ATP SYNTHASE GAMMA-RELATED"/>
    <property type="match status" value="1"/>
</dbReference>
<gene>
    <name evidence="6" type="ORF">SISSUDRAFT_1040845</name>
</gene>
<dbReference type="GO" id="GO:0030289">
    <property type="term" value="C:protein phosphatase 4 complex"/>
    <property type="evidence" value="ECO:0007669"/>
    <property type="project" value="TreeGrafter"/>
</dbReference>
<evidence type="ECO:0000313" key="7">
    <source>
        <dbReference type="Proteomes" id="UP000076798"/>
    </source>
</evidence>
<dbReference type="Pfam" id="PF22972">
    <property type="entry name" value="EVH1_PP4R3"/>
    <property type="match status" value="1"/>
</dbReference>
<protein>
    <submittedName>
        <fullName evidence="6">DUF625-domain-containing protein</fullName>
    </submittedName>
</protein>
<dbReference type="GO" id="GO:0006974">
    <property type="term" value="P:DNA damage response"/>
    <property type="evidence" value="ECO:0007669"/>
    <property type="project" value="TreeGrafter"/>
</dbReference>
<accession>A0A166HQ60</accession>
<dbReference type="InterPro" id="IPR051137">
    <property type="entry name" value="PP4R3-like"/>
</dbReference>
<organism evidence="6 7">
    <name type="scientific">Sistotremastrum suecicum HHB10207 ss-3</name>
    <dbReference type="NCBI Taxonomy" id="1314776"/>
    <lineage>
        <taxon>Eukaryota</taxon>
        <taxon>Fungi</taxon>
        <taxon>Dikarya</taxon>
        <taxon>Basidiomycota</taxon>
        <taxon>Agaricomycotina</taxon>
        <taxon>Agaricomycetes</taxon>
        <taxon>Sistotremastrales</taxon>
        <taxon>Sistotremastraceae</taxon>
        <taxon>Sistotremastrum</taxon>
    </lineage>
</organism>
<dbReference type="InterPro" id="IPR055236">
    <property type="entry name" value="EVH1_PP4R3"/>
</dbReference>
<feature type="region of interest" description="Disordered" evidence="3">
    <location>
        <begin position="166"/>
        <end position="192"/>
    </location>
</feature>
<evidence type="ECO:0000259" key="5">
    <source>
        <dbReference type="Pfam" id="PF22972"/>
    </source>
</evidence>
<evidence type="ECO:0000256" key="1">
    <source>
        <dbReference type="ARBA" id="ARBA00004123"/>
    </source>
</evidence>
<feature type="compositionally biased region" description="Polar residues" evidence="3">
    <location>
        <begin position="901"/>
        <end position="910"/>
    </location>
</feature>
<feature type="region of interest" description="Disordered" evidence="3">
    <location>
        <begin position="978"/>
        <end position="999"/>
    </location>
</feature>
<dbReference type="GO" id="GO:0005654">
    <property type="term" value="C:nucleoplasm"/>
    <property type="evidence" value="ECO:0007669"/>
    <property type="project" value="TreeGrafter"/>
</dbReference>
<dbReference type="EMBL" id="KV428010">
    <property type="protein sequence ID" value="KZT42961.1"/>
    <property type="molecule type" value="Genomic_DNA"/>
</dbReference>
<dbReference type="Proteomes" id="UP000076798">
    <property type="component" value="Unassembled WGS sequence"/>
</dbReference>
<reference evidence="6 7" key="1">
    <citation type="journal article" date="2016" name="Mol. Biol. Evol.">
        <title>Comparative Genomics of Early-Diverging Mushroom-Forming Fungi Provides Insights into the Origins of Lignocellulose Decay Capabilities.</title>
        <authorList>
            <person name="Nagy L.G."/>
            <person name="Riley R."/>
            <person name="Tritt A."/>
            <person name="Adam C."/>
            <person name="Daum C."/>
            <person name="Floudas D."/>
            <person name="Sun H."/>
            <person name="Yadav J.S."/>
            <person name="Pangilinan J."/>
            <person name="Larsson K.H."/>
            <person name="Matsuura K."/>
            <person name="Barry K."/>
            <person name="Labutti K."/>
            <person name="Kuo R."/>
            <person name="Ohm R.A."/>
            <person name="Bhattacharya S.S."/>
            <person name="Shirouzu T."/>
            <person name="Yoshinaga Y."/>
            <person name="Martin F.M."/>
            <person name="Grigoriev I.V."/>
            <person name="Hibbett D.S."/>
        </authorList>
    </citation>
    <scope>NUCLEOTIDE SEQUENCE [LARGE SCALE GENOMIC DNA]</scope>
    <source>
        <strain evidence="6 7">HHB10207 ss-3</strain>
    </source>
</reference>
<dbReference type="PANTHER" id="PTHR23318:SF0">
    <property type="entry name" value="SERINE_THREONINE-PROTEIN PHOSPHATASE 4 REGULATORY SUBUNIT 3"/>
    <property type="match status" value="1"/>
</dbReference>
<dbReference type="AlphaFoldDB" id="A0A166HQ60"/>
<feature type="compositionally biased region" description="Polar residues" evidence="3">
    <location>
        <begin position="978"/>
        <end position="988"/>
    </location>
</feature>
<dbReference type="SUPFAM" id="SSF48371">
    <property type="entry name" value="ARM repeat"/>
    <property type="match status" value="1"/>
</dbReference>
<dbReference type="STRING" id="1314776.A0A166HQ60"/>
<dbReference type="InterPro" id="IPR016024">
    <property type="entry name" value="ARM-type_fold"/>
</dbReference>
<feature type="compositionally biased region" description="Acidic residues" evidence="3">
    <location>
        <begin position="791"/>
        <end position="805"/>
    </location>
</feature>